<reference evidence="2" key="1">
    <citation type="submission" date="2020-10" db="EMBL/GenBank/DDBJ databases">
        <title>The Whole-Genome Sequence of Metschnikowia persimmonesis, a Novel Endophytic Yeast Species Isolated from Medicinal Plant Diospyros kaki Thumb.</title>
        <authorList>
            <person name="Rahmat E."/>
            <person name="Kang Y."/>
        </authorList>
    </citation>
    <scope>NUCLEOTIDE SEQUENCE</scope>
    <source>
        <strain evidence="2">KIOM G15050</strain>
    </source>
</reference>
<feature type="non-terminal residue" evidence="2">
    <location>
        <position position="1"/>
    </location>
</feature>
<sequence length="223" mass="26117">QRAKILRKHHCDAKLSLEATAKWFRSRFKRSIAKSTVSESSPAKWTWIDSTSVNGNVKPNHAPKWPLLDKILFEWQLEQESLNQSTTTKTLTRGQSCTRNWKSCRRILIFARVAFTLQEEAQNILEKKERRSSFGTRNGTQRNETNPPYCERLPFGFYIQHGRVRFILAPWSCHGPVHGPIAWAEGREESHLYNFMHKRGWLRQTPTSLYRRDSEETEKSTSK</sequence>
<dbReference type="Pfam" id="PF18107">
    <property type="entry name" value="HTH_ABP1_N"/>
    <property type="match status" value="1"/>
</dbReference>
<feature type="domain" description="ARS-binding protein 1 N-terminal" evidence="1">
    <location>
        <begin position="4"/>
        <end position="51"/>
    </location>
</feature>
<accession>A0A8H7GS10</accession>
<keyword evidence="3" id="KW-1185">Reference proteome</keyword>
<dbReference type="Proteomes" id="UP000649328">
    <property type="component" value="Unassembled WGS sequence"/>
</dbReference>
<comment type="caution">
    <text evidence="2">The sequence shown here is derived from an EMBL/GenBank/DDBJ whole genome shotgun (WGS) entry which is preliminary data.</text>
</comment>
<name>A0A8H7GS10_9ASCO</name>
<evidence type="ECO:0000259" key="1">
    <source>
        <dbReference type="Pfam" id="PF18107"/>
    </source>
</evidence>
<evidence type="ECO:0000313" key="2">
    <source>
        <dbReference type="EMBL" id="KAF8002050.1"/>
    </source>
</evidence>
<dbReference type="InterPro" id="IPR041188">
    <property type="entry name" value="HTH_ABP1_N"/>
</dbReference>
<dbReference type="OrthoDB" id="125347at2759"/>
<dbReference type="Gene3D" id="1.10.10.60">
    <property type="entry name" value="Homeodomain-like"/>
    <property type="match status" value="1"/>
</dbReference>
<gene>
    <name evidence="2" type="ORF">HF325_003015</name>
</gene>
<evidence type="ECO:0000313" key="3">
    <source>
        <dbReference type="Proteomes" id="UP000649328"/>
    </source>
</evidence>
<organism evidence="2 3">
    <name type="scientific">Metschnikowia pulcherrima</name>
    <dbReference type="NCBI Taxonomy" id="27326"/>
    <lineage>
        <taxon>Eukaryota</taxon>
        <taxon>Fungi</taxon>
        <taxon>Dikarya</taxon>
        <taxon>Ascomycota</taxon>
        <taxon>Saccharomycotina</taxon>
        <taxon>Pichiomycetes</taxon>
        <taxon>Metschnikowiaceae</taxon>
        <taxon>Metschnikowia</taxon>
    </lineage>
</organism>
<proteinExistence type="predicted"/>
<dbReference type="SUPFAM" id="SSF46689">
    <property type="entry name" value="Homeodomain-like"/>
    <property type="match status" value="1"/>
</dbReference>
<dbReference type="AlphaFoldDB" id="A0A8H7GS10"/>
<protein>
    <recommendedName>
        <fullName evidence="1">ARS-binding protein 1 N-terminal domain-containing protein</fullName>
    </recommendedName>
</protein>
<dbReference type="EMBL" id="JACBPP010000004">
    <property type="protein sequence ID" value="KAF8002050.1"/>
    <property type="molecule type" value="Genomic_DNA"/>
</dbReference>
<dbReference type="InterPro" id="IPR009057">
    <property type="entry name" value="Homeodomain-like_sf"/>
</dbReference>